<dbReference type="PANTHER" id="PTHR15710">
    <property type="entry name" value="E3 UBIQUITIN-PROTEIN LIGASE PRAJA"/>
    <property type="match status" value="1"/>
</dbReference>
<protein>
    <recommendedName>
        <fullName evidence="2">RING-type E3 ubiquitin transferase</fullName>
        <ecNumber evidence="2">2.3.2.27</ecNumber>
    </recommendedName>
</protein>
<evidence type="ECO:0000256" key="1">
    <source>
        <dbReference type="ARBA" id="ARBA00000900"/>
    </source>
</evidence>
<name>A0A6A2YEW2_HIBSY</name>
<keyword evidence="4 6" id="KW-0863">Zinc-finger</keyword>
<organism evidence="8 9">
    <name type="scientific">Hibiscus syriacus</name>
    <name type="common">Rose of Sharon</name>
    <dbReference type="NCBI Taxonomy" id="106335"/>
    <lineage>
        <taxon>Eukaryota</taxon>
        <taxon>Viridiplantae</taxon>
        <taxon>Streptophyta</taxon>
        <taxon>Embryophyta</taxon>
        <taxon>Tracheophyta</taxon>
        <taxon>Spermatophyta</taxon>
        <taxon>Magnoliopsida</taxon>
        <taxon>eudicotyledons</taxon>
        <taxon>Gunneridae</taxon>
        <taxon>Pentapetalae</taxon>
        <taxon>rosids</taxon>
        <taxon>malvids</taxon>
        <taxon>Malvales</taxon>
        <taxon>Malvaceae</taxon>
        <taxon>Malvoideae</taxon>
        <taxon>Hibiscus</taxon>
    </lineage>
</organism>
<dbReference type="SMART" id="SM00184">
    <property type="entry name" value="RING"/>
    <property type="match status" value="1"/>
</dbReference>
<evidence type="ECO:0000259" key="7">
    <source>
        <dbReference type="PROSITE" id="PS50089"/>
    </source>
</evidence>
<evidence type="ECO:0000256" key="5">
    <source>
        <dbReference type="ARBA" id="ARBA00022833"/>
    </source>
</evidence>
<dbReference type="GO" id="GO:0008270">
    <property type="term" value="F:zinc ion binding"/>
    <property type="evidence" value="ECO:0007669"/>
    <property type="project" value="UniProtKB-KW"/>
</dbReference>
<keyword evidence="3" id="KW-0479">Metal-binding</keyword>
<dbReference type="InterPro" id="IPR010543">
    <property type="entry name" value="DUF1117"/>
</dbReference>
<keyword evidence="5" id="KW-0862">Zinc</keyword>
<dbReference type="InterPro" id="IPR013083">
    <property type="entry name" value="Znf_RING/FYVE/PHD"/>
</dbReference>
<dbReference type="GO" id="GO:0061630">
    <property type="term" value="F:ubiquitin protein ligase activity"/>
    <property type="evidence" value="ECO:0007669"/>
    <property type="project" value="UniProtKB-EC"/>
</dbReference>
<evidence type="ECO:0000313" key="9">
    <source>
        <dbReference type="Proteomes" id="UP000436088"/>
    </source>
</evidence>
<proteinExistence type="predicted"/>
<dbReference type="EMBL" id="VEPZ02001408">
    <property type="protein sequence ID" value="KAE8674839.1"/>
    <property type="molecule type" value="Genomic_DNA"/>
</dbReference>
<evidence type="ECO:0000313" key="8">
    <source>
        <dbReference type="EMBL" id="KAE8674839.1"/>
    </source>
</evidence>
<dbReference type="Proteomes" id="UP000436088">
    <property type="component" value="Unassembled WGS sequence"/>
</dbReference>
<evidence type="ECO:0000256" key="2">
    <source>
        <dbReference type="ARBA" id="ARBA00012483"/>
    </source>
</evidence>
<dbReference type="PROSITE" id="PS50089">
    <property type="entry name" value="ZF_RING_2"/>
    <property type="match status" value="1"/>
</dbReference>
<dbReference type="SUPFAM" id="SSF57850">
    <property type="entry name" value="RING/U-box"/>
    <property type="match status" value="1"/>
</dbReference>
<sequence length="186" mass="20956">MPTVQIENSHVCSETQCAVCKEAFDLGTEAREMPCKHIYHEDCIIPWLSQRNSCPLCRRELPLDRSESNDDVSETVGLSIWRLPGGVFAVGRFRGEREVPVVYTEMDGGFGESGSEHGSRRRVTWVGVRRRENGFRRAVRNVASFLRGLRSHREREEAGGLTRNGSTSMFRRVARNISAGSNSVLE</sequence>
<accession>A0A6A2YEW2</accession>
<gene>
    <name evidence="8" type="ORF">F3Y22_tig00111708pilonHSYRG00014</name>
</gene>
<dbReference type="Gene3D" id="3.30.40.10">
    <property type="entry name" value="Zinc/RING finger domain, C3HC4 (zinc finger)"/>
    <property type="match status" value="1"/>
</dbReference>
<evidence type="ECO:0000256" key="4">
    <source>
        <dbReference type="ARBA" id="ARBA00022771"/>
    </source>
</evidence>
<dbReference type="GO" id="GO:0005737">
    <property type="term" value="C:cytoplasm"/>
    <property type="evidence" value="ECO:0007669"/>
    <property type="project" value="TreeGrafter"/>
</dbReference>
<dbReference type="AlphaFoldDB" id="A0A6A2YEW2"/>
<reference evidence="8" key="1">
    <citation type="submission" date="2019-09" db="EMBL/GenBank/DDBJ databases">
        <title>Draft genome information of white flower Hibiscus syriacus.</title>
        <authorList>
            <person name="Kim Y.-M."/>
        </authorList>
    </citation>
    <scope>NUCLEOTIDE SEQUENCE [LARGE SCALE GENOMIC DNA]</scope>
    <source>
        <strain evidence="8">YM2019G1</strain>
    </source>
</reference>
<dbReference type="EC" id="2.3.2.27" evidence="2"/>
<dbReference type="CDD" id="cd16667">
    <property type="entry name" value="RING-H2_RNF126-like"/>
    <property type="match status" value="1"/>
</dbReference>
<dbReference type="Pfam" id="PF13639">
    <property type="entry name" value="zf-RING_2"/>
    <property type="match status" value="1"/>
</dbReference>
<dbReference type="InterPro" id="IPR001841">
    <property type="entry name" value="Znf_RING"/>
</dbReference>
<keyword evidence="9" id="KW-1185">Reference proteome</keyword>
<evidence type="ECO:0000256" key="3">
    <source>
        <dbReference type="ARBA" id="ARBA00022723"/>
    </source>
</evidence>
<dbReference type="PANTHER" id="PTHR15710:SF217">
    <property type="entry name" value="E3 UBIQUITIN-PROTEIN LIGASE RDUF2"/>
    <property type="match status" value="1"/>
</dbReference>
<comment type="caution">
    <text evidence="8">The sequence shown here is derived from an EMBL/GenBank/DDBJ whole genome shotgun (WGS) entry which is preliminary data.</text>
</comment>
<dbReference type="GO" id="GO:0016567">
    <property type="term" value="P:protein ubiquitination"/>
    <property type="evidence" value="ECO:0007669"/>
    <property type="project" value="TreeGrafter"/>
</dbReference>
<comment type="catalytic activity">
    <reaction evidence="1">
        <text>S-ubiquitinyl-[E2 ubiquitin-conjugating enzyme]-L-cysteine + [acceptor protein]-L-lysine = [E2 ubiquitin-conjugating enzyme]-L-cysteine + N(6)-ubiquitinyl-[acceptor protein]-L-lysine.</text>
        <dbReference type="EC" id="2.3.2.27"/>
    </reaction>
</comment>
<feature type="domain" description="RING-type" evidence="7">
    <location>
        <begin position="17"/>
        <end position="58"/>
    </location>
</feature>
<dbReference type="Pfam" id="PF06547">
    <property type="entry name" value="DUF1117"/>
    <property type="match status" value="1"/>
</dbReference>
<evidence type="ECO:0000256" key="6">
    <source>
        <dbReference type="PROSITE-ProRule" id="PRU00175"/>
    </source>
</evidence>